<proteinExistence type="predicted"/>
<name>A0A222G558_9GAMM</name>
<feature type="domain" description="Endonuclease GajA/Old nuclease/RecF-like AAA" evidence="1">
    <location>
        <begin position="1"/>
        <end position="335"/>
    </location>
</feature>
<accession>A0A222G558</accession>
<dbReference type="KEGG" id="cber:B5D82_03470"/>
<dbReference type="InterPro" id="IPR034139">
    <property type="entry name" value="TOPRIM_OLD"/>
</dbReference>
<organism evidence="3 4">
    <name type="scientific">Cognaticolwellia beringensis</name>
    <dbReference type="NCBI Taxonomy" id="1967665"/>
    <lineage>
        <taxon>Bacteria</taxon>
        <taxon>Pseudomonadati</taxon>
        <taxon>Pseudomonadota</taxon>
        <taxon>Gammaproteobacteria</taxon>
        <taxon>Alteromonadales</taxon>
        <taxon>Colwelliaceae</taxon>
        <taxon>Cognaticolwellia</taxon>
    </lineage>
</organism>
<sequence length="609" mass="69446">MFLANIRIWNFRKYGSSNEIDLNNPNLDLNFTKGLNILIGENDSGKTAIVDAIKLVLKTHSYEWIKLEDYDFFDSSNRFRIELRFEDMEEEAFHFTEWLGFEGQGDKVKPYLRIIYDVSRTSQRILPADICAGVDSQGTPLKAAAREYLKATYLKPLRDANLDLTPKKNSRLSNILQTHEAFENKEEHRLVTLFQEFNKNVAAYFEGLDADGEILKDDLKGKELKDKIDTFVELFIDEKYATNFDVTNANLKSILEKLELQILEQINPGLGTMNKLFMATELLHLEKDNWTGLRLGLIEELEAHLHPQAQMKVIEALQNKQDIQLILTTHSPNLASKVKLENIIICHNKNAYPLNNKCTLLAPDDYKHLERFLDTTKANLFFAKGVIMVEGWSEEILIPALARKMKKDGLITKDITEAGVSIVNVASAEFIKFAKIFLRQKEPYLTLPVAIITDVDVPAYEKELAIDSGGKAIKKGKNNTYNYLKCCEIEVTKQSLLRKEEIEKKFNNQSTHVFVTESWTLEYSLLISSTLGKHVESVLLDMFPNIDTSNYGSELAKKLLGKDIKKTEFSYQLANLIDPNSDDYDDSIKLDTTDQPIASLMEAIKDACN</sequence>
<evidence type="ECO:0000259" key="2">
    <source>
        <dbReference type="Pfam" id="PF20469"/>
    </source>
</evidence>
<dbReference type="CDD" id="cd01026">
    <property type="entry name" value="TOPRIM_OLD"/>
    <property type="match status" value="1"/>
</dbReference>
<evidence type="ECO:0000313" key="4">
    <source>
        <dbReference type="Proteomes" id="UP000202259"/>
    </source>
</evidence>
<gene>
    <name evidence="3" type="ORF">B5D82_03470</name>
</gene>
<dbReference type="GO" id="GO:0004519">
    <property type="term" value="F:endonuclease activity"/>
    <property type="evidence" value="ECO:0007669"/>
    <property type="project" value="UniProtKB-KW"/>
</dbReference>
<keyword evidence="3" id="KW-0255">Endonuclease</keyword>
<keyword evidence="3" id="KW-0540">Nuclease</keyword>
<reference evidence="3 4" key="1">
    <citation type="submission" date="2017-08" db="EMBL/GenBank/DDBJ databases">
        <title>Complete genome of Colwellia sp. NB097-1, a psychrophile bacterium ioslated from Bering Sea.</title>
        <authorList>
            <person name="Chen X."/>
        </authorList>
    </citation>
    <scope>NUCLEOTIDE SEQUENCE [LARGE SCALE GENOMIC DNA]</scope>
    <source>
        <strain evidence="3 4">NB097-1</strain>
    </source>
</reference>
<dbReference type="RefSeq" id="WP_081149273.1">
    <property type="nucleotide sequence ID" value="NZ_CP020465.1"/>
</dbReference>
<dbReference type="PANTHER" id="PTHR43581">
    <property type="entry name" value="ATP/GTP PHOSPHATASE"/>
    <property type="match status" value="1"/>
</dbReference>
<dbReference type="PANTHER" id="PTHR43581:SF4">
    <property type="entry name" value="ATP_GTP PHOSPHATASE"/>
    <property type="match status" value="1"/>
</dbReference>
<dbReference type="EMBL" id="CP020465">
    <property type="protein sequence ID" value="ASP46920.1"/>
    <property type="molecule type" value="Genomic_DNA"/>
</dbReference>
<dbReference type="InterPro" id="IPR041685">
    <property type="entry name" value="AAA_GajA/Old/RecF-like"/>
</dbReference>
<feature type="domain" description="OLD protein-like TOPRIM" evidence="2">
    <location>
        <begin position="381"/>
        <end position="456"/>
    </location>
</feature>
<dbReference type="Pfam" id="PF20469">
    <property type="entry name" value="OLD-like_TOPRIM"/>
    <property type="match status" value="1"/>
</dbReference>
<dbReference type="OrthoDB" id="3322489at2"/>
<keyword evidence="3" id="KW-0378">Hydrolase</keyword>
<evidence type="ECO:0000313" key="3">
    <source>
        <dbReference type="EMBL" id="ASP46920.1"/>
    </source>
</evidence>
<evidence type="ECO:0000259" key="1">
    <source>
        <dbReference type="Pfam" id="PF13175"/>
    </source>
</evidence>
<dbReference type="AlphaFoldDB" id="A0A222G558"/>
<dbReference type="SUPFAM" id="SSF52540">
    <property type="entry name" value="P-loop containing nucleoside triphosphate hydrolases"/>
    <property type="match status" value="1"/>
</dbReference>
<protein>
    <submittedName>
        <fullName evidence="3">ATP-dependent endonuclease</fullName>
    </submittedName>
</protein>
<dbReference type="InterPro" id="IPR051396">
    <property type="entry name" value="Bact_Antivir_Def_Nuclease"/>
</dbReference>
<dbReference type="Proteomes" id="UP000202259">
    <property type="component" value="Chromosome"/>
</dbReference>
<keyword evidence="4" id="KW-1185">Reference proteome</keyword>
<dbReference type="Gene3D" id="3.40.50.300">
    <property type="entry name" value="P-loop containing nucleotide triphosphate hydrolases"/>
    <property type="match status" value="1"/>
</dbReference>
<dbReference type="InterPro" id="IPR027417">
    <property type="entry name" value="P-loop_NTPase"/>
</dbReference>
<dbReference type="Pfam" id="PF13175">
    <property type="entry name" value="AAA_15"/>
    <property type="match status" value="1"/>
</dbReference>